<proteinExistence type="predicted"/>
<evidence type="ECO:0000259" key="2">
    <source>
        <dbReference type="Pfam" id="PF02517"/>
    </source>
</evidence>
<reference evidence="3 4" key="1">
    <citation type="journal article" date="2009" name="Int. J. Syst. Evol. Microbiol.">
        <title>Paenibacillus contaminans sp. nov., isolated from a contaminated laboratory plate.</title>
        <authorList>
            <person name="Chou J.H."/>
            <person name="Lee J.H."/>
            <person name="Lin M.C."/>
            <person name="Chang P.S."/>
            <person name="Arun A.B."/>
            <person name="Young C.C."/>
            <person name="Chen W.M."/>
        </authorList>
    </citation>
    <scope>NUCLEOTIDE SEQUENCE [LARGE SCALE GENOMIC DNA]</scope>
    <source>
        <strain evidence="3 4">CKOBP-6</strain>
    </source>
</reference>
<dbReference type="EMBL" id="QMFB01000008">
    <property type="protein sequence ID" value="RAV20308.1"/>
    <property type="molecule type" value="Genomic_DNA"/>
</dbReference>
<keyword evidence="4" id="KW-1185">Reference proteome</keyword>
<protein>
    <submittedName>
        <fullName evidence="3">CPBP family intramembrane metalloprotease</fullName>
    </submittedName>
</protein>
<dbReference type="AlphaFoldDB" id="A0A329ML62"/>
<dbReference type="PANTHER" id="PTHR39430">
    <property type="entry name" value="MEMBRANE-ASSOCIATED PROTEASE-RELATED"/>
    <property type="match status" value="1"/>
</dbReference>
<feature type="transmembrane region" description="Helical" evidence="1">
    <location>
        <begin position="110"/>
        <end position="128"/>
    </location>
</feature>
<dbReference type="PANTHER" id="PTHR39430:SF1">
    <property type="entry name" value="PROTEASE"/>
    <property type="match status" value="1"/>
</dbReference>
<dbReference type="Proteomes" id="UP000250369">
    <property type="component" value="Unassembled WGS sequence"/>
</dbReference>
<dbReference type="GO" id="GO:0008237">
    <property type="term" value="F:metallopeptidase activity"/>
    <property type="evidence" value="ECO:0007669"/>
    <property type="project" value="UniProtKB-KW"/>
</dbReference>
<name>A0A329ML62_9BACL</name>
<keyword evidence="1" id="KW-0812">Transmembrane</keyword>
<feature type="transmembrane region" description="Helical" evidence="1">
    <location>
        <begin position="159"/>
        <end position="178"/>
    </location>
</feature>
<dbReference type="GO" id="GO:0080120">
    <property type="term" value="P:CAAX-box protein maturation"/>
    <property type="evidence" value="ECO:0007669"/>
    <property type="project" value="UniProtKB-ARBA"/>
</dbReference>
<accession>A0A329ML62</accession>
<feature type="transmembrane region" description="Helical" evidence="1">
    <location>
        <begin position="198"/>
        <end position="222"/>
    </location>
</feature>
<feature type="transmembrane region" description="Helical" evidence="1">
    <location>
        <begin position="134"/>
        <end position="152"/>
    </location>
</feature>
<dbReference type="GO" id="GO:0006508">
    <property type="term" value="P:proteolysis"/>
    <property type="evidence" value="ECO:0007669"/>
    <property type="project" value="UniProtKB-KW"/>
</dbReference>
<organism evidence="3 4">
    <name type="scientific">Paenibacillus contaminans</name>
    <dbReference type="NCBI Taxonomy" id="450362"/>
    <lineage>
        <taxon>Bacteria</taxon>
        <taxon>Bacillati</taxon>
        <taxon>Bacillota</taxon>
        <taxon>Bacilli</taxon>
        <taxon>Bacillales</taxon>
        <taxon>Paenibacillaceae</taxon>
        <taxon>Paenibacillus</taxon>
    </lineage>
</organism>
<dbReference type="InterPro" id="IPR003675">
    <property type="entry name" value="Rce1/LyrA-like_dom"/>
</dbReference>
<keyword evidence="1" id="KW-0472">Membrane</keyword>
<feature type="domain" description="CAAX prenyl protease 2/Lysostaphin resistance protein A-like" evidence="2">
    <location>
        <begin position="85"/>
        <end position="171"/>
    </location>
</feature>
<feature type="transmembrane region" description="Helical" evidence="1">
    <location>
        <begin position="36"/>
        <end position="54"/>
    </location>
</feature>
<gene>
    <name evidence="3" type="ORF">DQG23_15140</name>
</gene>
<evidence type="ECO:0000313" key="3">
    <source>
        <dbReference type="EMBL" id="RAV20308.1"/>
    </source>
</evidence>
<dbReference type="Pfam" id="PF02517">
    <property type="entry name" value="Rce1-like"/>
    <property type="match status" value="1"/>
</dbReference>
<keyword evidence="3" id="KW-0645">Protease</keyword>
<keyword evidence="1" id="KW-1133">Transmembrane helix</keyword>
<sequence length="233" mass="25112">MLGIIILLVLSWLVLRYTVKQPICVLGFSPPGRRLVQLAAGFALAAVLCTAVQWSEIALTQKDWEVNAAYSIAQFGSVLWWNTKSVLFEELIFRGALLAVAIRLYGMRKGVLLSAAAFGIYHWFSYGVFGNLPVMAFVFLTTFAAGAAWAYAYARTGSIALAIGSHLGWNAANAVLFSEGPLGKQLMTTTEGAGYTPLTGIPSLLFFIASNAVLPAAVYLIAKRYSASSSVRE</sequence>
<dbReference type="GO" id="GO:0004175">
    <property type="term" value="F:endopeptidase activity"/>
    <property type="evidence" value="ECO:0007669"/>
    <property type="project" value="UniProtKB-ARBA"/>
</dbReference>
<dbReference type="OrthoDB" id="193898at2"/>
<evidence type="ECO:0000256" key="1">
    <source>
        <dbReference type="SAM" id="Phobius"/>
    </source>
</evidence>
<keyword evidence="3" id="KW-0482">Metalloprotease</keyword>
<dbReference type="RefSeq" id="WP_113031704.1">
    <property type="nucleotide sequence ID" value="NZ_QMFB01000008.1"/>
</dbReference>
<keyword evidence="3" id="KW-0378">Hydrolase</keyword>
<comment type="caution">
    <text evidence="3">The sequence shown here is derived from an EMBL/GenBank/DDBJ whole genome shotgun (WGS) entry which is preliminary data.</text>
</comment>
<evidence type="ECO:0000313" key="4">
    <source>
        <dbReference type="Proteomes" id="UP000250369"/>
    </source>
</evidence>